<keyword evidence="2" id="KW-1185">Reference proteome</keyword>
<organism evidence="1 2">
    <name type="scientific">Camellia lanceoleosa</name>
    <dbReference type="NCBI Taxonomy" id="1840588"/>
    <lineage>
        <taxon>Eukaryota</taxon>
        <taxon>Viridiplantae</taxon>
        <taxon>Streptophyta</taxon>
        <taxon>Embryophyta</taxon>
        <taxon>Tracheophyta</taxon>
        <taxon>Spermatophyta</taxon>
        <taxon>Magnoliopsida</taxon>
        <taxon>eudicotyledons</taxon>
        <taxon>Gunneridae</taxon>
        <taxon>Pentapetalae</taxon>
        <taxon>asterids</taxon>
        <taxon>Ericales</taxon>
        <taxon>Theaceae</taxon>
        <taxon>Camellia</taxon>
    </lineage>
</organism>
<comment type="caution">
    <text evidence="1">The sequence shown here is derived from an EMBL/GenBank/DDBJ whole genome shotgun (WGS) entry which is preliminary data.</text>
</comment>
<dbReference type="Proteomes" id="UP001060215">
    <property type="component" value="Chromosome 8"/>
</dbReference>
<sequence length="145" mass="15950">MIHNNVEEAFTLANMAKHLNLHFDAINNFIVAYRVHVAASHKKPDGKGGMDCYAVLGLASSIFADAKTAKKHYKMLALMVYPDKNSSVQAQSAFKLMSQAWKVISSQASTEKTNDNLWNNSSQKASKSSPLRRLSSWGTTRASSS</sequence>
<protein>
    <submittedName>
        <fullName evidence="1">Uncharacterized protein</fullName>
    </submittedName>
</protein>
<reference evidence="1 2" key="1">
    <citation type="journal article" date="2022" name="Plant J.">
        <title>Chromosome-level genome of Camellia lanceoleosa provides a valuable resource for understanding genome evolution and self-incompatibility.</title>
        <authorList>
            <person name="Gong W."/>
            <person name="Xiao S."/>
            <person name="Wang L."/>
            <person name="Liao Z."/>
            <person name="Chang Y."/>
            <person name="Mo W."/>
            <person name="Hu G."/>
            <person name="Li W."/>
            <person name="Zhao G."/>
            <person name="Zhu H."/>
            <person name="Hu X."/>
            <person name="Ji K."/>
            <person name="Xiang X."/>
            <person name="Song Q."/>
            <person name="Yuan D."/>
            <person name="Jin S."/>
            <person name="Zhang L."/>
        </authorList>
    </citation>
    <scope>NUCLEOTIDE SEQUENCE [LARGE SCALE GENOMIC DNA]</scope>
    <source>
        <strain evidence="1">SQ_2022a</strain>
    </source>
</reference>
<proteinExistence type="predicted"/>
<accession>A0ACC0GP68</accession>
<dbReference type="EMBL" id="CM045765">
    <property type="protein sequence ID" value="KAI8002010.1"/>
    <property type="molecule type" value="Genomic_DNA"/>
</dbReference>
<evidence type="ECO:0000313" key="2">
    <source>
        <dbReference type="Proteomes" id="UP001060215"/>
    </source>
</evidence>
<evidence type="ECO:0000313" key="1">
    <source>
        <dbReference type="EMBL" id="KAI8002010.1"/>
    </source>
</evidence>
<name>A0ACC0GP68_9ERIC</name>
<gene>
    <name evidence="1" type="ORF">LOK49_LG09G00347</name>
</gene>